<dbReference type="NCBIfam" id="TIGR00275">
    <property type="entry name" value="aminoacetone oxidase family FAD-binding enzyme"/>
    <property type="match status" value="1"/>
</dbReference>
<dbReference type="InterPro" id="IPR036188">
    <property type="entry name" value="FAD/NAD-bd_sf"/>
</dbReference>
<evidence type="ECO:0000313" key="7">
    <source>
        <dbReference type="Proteomes" id="UP000199228"/>
    </source>
</evidence>
<dbReference type="PANTHER" id="PTHR42887:SF2">
    <property type="entry name" value="OS12G0638800 PROTEIN"/>
    <property type="match status" value="1"/>
</dbReference>
<dbReference type="SUPFAM" id="SSF160996">
    <property type="entry name" value="HI0933 insert domain-like"/>
    <property type="match status" value="1"/>
</dbReference>
<dbReference type="SUPFAM" id="SSF51905">
    <property type="entry name" value="FAD/NAD(P)-binding domain"/>
    <property type="match status" value="1"/>
</dbReference>
<evidence type="ECO:0000256" key="1">
    <source>
        <dbReference type="ARBA" id="ARBA00001974"/>
    </source>
</evidence>
<evidence type="ECO:0008006" key="8">
    <source>
        <dbReference type="Google" id="ProtNLM"/>
    </source>
</evidence>
<dbReference type="InterPro" id="IPR023166">
    <property type="entry name" value="BaiN-like_dom_sf"/>
</dbReference>
<evidence type="ECO:0000256" key="3">
    <source>
        <dbReference type="ARBA" id="ARBA00022827"/>
    </source>
</evidence>
<dbReference type="InterPro" id="IPR004792">
    <property type="entry name" value="BaiN-like"/>
</dbReference>
<comment type="cofactor">
    <cofactor evidence="1">
        <name>FAD</name>
        <dbReference type="ChEBI" id="CHEBI:57692"/>
    </cofactor>
</comment>
<feature type="domain" description="RsdA/BaiN/AoA(So)-like insert" evidence="5">
    <location>
        <begin position="177"/>
        <end position="338"/>
    </location>
</feature>
<dbReference type="Gene3D" id="2.40.30.10">
    <property type="entry name" value="Translation factors"/>
    <property type="match status" value="1"/>
</dbReference>
<dbReference type="PANTHER" id="PTHR42887">
    <property type="entry name" value="OS12G0638800 PROTEIN"/>
    <property type="match status" value="1"/>
</dbReference>
<dbReference type="Gene3D" id="1.10.8.260">
    <property type="entry name" value="HI0933 insert domain-like"/>
    <property type="match status" value="1"/>
</dbReference>
<protein>
    <recommendedName>
        <fullName evidence="8">Flavoprotein, HI0933 family</fullName>
    </recommendedName>
</protein>
<keyword evidence="2" id="KW-0285">Flavoprotein</keyword>
<feature type="domain" description="RsdA/BaiN/AoA(So)-like Rossmann fold-like" evidence="4">
    <location>
        <begin position="1"/>
        <end position="391"/>
    </location>
</feature>
<organism evidence="6 7">
    <name type="scientific">Eubacterium oxidoreducens</name>
    <dbReference type="NCBI Taxonomy" id="1732"/>
    <lineage>
        <taxon>Bacteria</taxon>
        <taxon>Bacillati</taxon>
        <taxon>Bacillota</taxon>
        <taxon>Clostridia</taxon>
        <taxon>Eubacteriales</taxon>
        <taxon>Eubacteriaceae</taxon>
        <taxon>Eubacterium</taxon>
    </lineage>
</organism>
<accession>A0A1G6AN74</accession>
<evidence type="ECO:0000259" key="5">
    <source>
        <dbReference type="Pfam" id="PF22780"/>
    </source>
</evidence>
<dbReference type="InterPro" id="IPR055178">
    <property type="entry name" value="RsdA/BaiN/AoA(So)-like_dom"/>
</dbReference>
<evidence type="ECO:0000256" key="2">
    <source>
        <dbReference type="ARBA" id="ARBA00022630"/>
    </source>
</evidence>
<dbReference type="AlphaFoldDB" id="A0A1G6AN74"/>
<dbReference type="EMBL" id="FMXR01000006">
    <property type="protein sequence ID" value="SDB09848.1"/>
    <property type="molecule type" value="Genomic_DNA"/>
</dbReference>
<evidence type="ECO:0000313" key="6">
    <source>
        <dbReference type="EMBL" id="SDB09848.1"/>
    </source>
</evidence>
<evidence type="ECO:0000259" key="4">
    <source>
        <dbReference type="Pfam" id="PF03486"/>
    </source>
</evidence>
<dbReference type="Proteomes" id="UP000199228">
    <property type="component" value="Unassembled WGS sequence"/>
</dbReference>
<keyword evidence="7" id="KW-1185">Reference proteome</keyword>
<dbReference type="InterPro" id="IPR057661">
    <property type="entry name" value="RsdA/BaiN/AoA(So)_Rossmann"/>
</dbReference>
<proteinExistence type="predicted"/>
<name>A0A1G6AN74_EUBOX</name>
<gene>
    <name evidence="6" type="ORF">SAMN02910417_00758</name>
</gene>
<dbReference type="Pfam" id="PF22780">
    <property type="entry name" value="HI0933_like_1st"/>
    <property type="match status" value="1"/>
</dbReference>
<dbReference type="STRING" id="1732.SAMN02910417_00758"/>
<reference evidence="6 7" key="1">
    <citation type="submission" date="2016-10" db="EMBL/GenBank/DDBJ databases">
        <authorList>
            <person name="de Groot N.N."/>
        </authorList>
    </citation>
    <scope>NUCLEOTIDE SEQUENCE [LARGE SCALE GENOMIC DNA]</scope>
    <source>
        <strain evidence="6 7">DSM 3217</strain>
    </source>
</reference>
<dbReference type="Gene3D" id="3.50.50.60">
    <property type="entry name" value="FAD/NAD(P)-binding domain"/>
    <property type="match status" value="1"/>
</dbReference>
<dbReference type="Pfam" id="PF03486">
    <property type="entry name" value="HI0933_like"/>
    <property type="match status" value="1"/>
</dbReference>
<sequence length="401" mass="44528">MMAAATCAQNCDVTLIEQNEKLGKKLYITGKGRCNITNNSDVEKHLSMVKRNPKFLYSAFYSFDSSSVMRFFEEHGLKLKTEHGDRVFPVSDHASDVIKTLERAMKEGQVKIKLNEKVTQIKVKNERVCAVVTSKSCYEADAVIISTGGISYPSCGSDGSGYELVNKLGHTIKECAPSLVGILTKEEWVTELMGLSLKNVKVSFERGKKCLYEEQGEMLFTHKGISGPVVLTASSVLNDELKTGTVDIWIDLKPALDKEQMDKRILRDFQTNINRQFGNSLNKLLPSKLIPVIVRLSGIDPKKKVNEVTKKEREKLVELLKGLRLTSKELGGFSEAIITKGGVSVREVDPSTMESKLVKNLYLCGEMLDLDALTGGYNLQIAWSTGYLATQSVLDKNVIDE</sequence>
<keyword evidence="3" id="KW-0274">FAD</keyword>